<protein>
    <submittedName>
        <fullName evidence="1">Uncharacterized protein</fullName>
    </submittedName>
</protein>
<evidence type="ECO:0000313" key="2">
    <source>
        <dbReference type="EMBL" id="MCL7343187.1"/>
    </source>
</evidence>
<reference evidence="2" key="2">
    <citation type="submission" date="2022-05" db="EMBL/GenBank/DDBJ databases">
        <title>Metagenome Sequencing of an Archaeal-Dominated Microbial Community from a Hot Spring at the Los Azufres Geothermal Field, Mexico.</title>
        <authorList>
            <person name="Marin-Paredes R."/>
            <person name="Martinez-Romero E."/>
            <person name="Servin-Garciduenas L.E."/>
        </authorList>
    </citation>
    <scope>NUCLEOTIDE SEQUENCE</scope>
    <source>
        <strain evidence="2">AZ1-454</strain>
    </source>
</reference>
<dbReference type="EMBL" id="JZWS01000026">
    <property type="protein sequence ID" value="KJR79048.1"/>
    <property type="molecule type" value="Genomic_DNA"/>
</dbReference>
<dbReference type="AlphaFoldDB" id="A0A0F2LN94"/>
<comment type="caution">
    <text evidence="1">The sequence shown here is derived from an EMBL/GenBank/DDBJ whole genome shotgun (WGS) entry which is preliminary data.</text>
</comment>
<sequence>MASSVLVGRQVKYLSEFGFEVSERPAKGYKIESYYLPTNSVKEVIVTKVEGDVEKEIARVSSLDNVIDLVKAFEGYPQKLVEAILQILK</sequence>
<proteinExistence type="predicted"/>
<accession>A0A0F2LN94</accession>
<dbReference type="EMBL" id="JZWS02000001">
    <property type="protein sequence ID" value="MCL7343187.1"/>
    <property type="molecule type" value="Genomic_DNA"/>
</dbReference>
<reference evidence="1" key="1">
    <citation type="submission" date="2015-03" db="EMBL/GenBank/DDBJ databases">
        <title>Metagenome Sequencing of an Archaeal-Dominated Microbial Community from a Hot Spring at the Los Azufres Geothermal Field, Mexico.</title>
        <authorList>
            <person name="Servin-Garciduenas L.E."/>
            <person name="Martinez-Romero E."/>
        </authorList>
    </citation>
    <scope>NUCLEOTIDE SEQUENCE [LARGE SCALE GENOMIC DNA]</scope>
    <source>
        <strain evidence="1">AZ1-454</strain>
    </source>
</reference>
<gene>
    <name evidence="2" type="ORF">TQ35_001175</name>
    <name evidence="1" type="ORF">TQ35_04065</name>
</gene>
<evidence type="ECO:0000313" key="1">
    <source>
        <dbReference type="EMBL" id="KJR79048.1"/>
    </source>
</evidence>
<organism evidence="1">
    <name type="scientific">Candidatus Aramenus sulfurataquae</name>
    <dbReference type="NCBI Taxonomy" id="1326980"/>
    <lineage>
        <taxon>Archaea</taxon>
        <taxon>Thermoproteota</taxon>
        <taxon>Thermoprotei</taxon>
        <taxon>Sulfolobales</taxon>
        <taxon>Sulfolobaceae</taxon>
        <taxon>Candidatus Aramenus</taxon>
    </lineage>
</organism>
<name>A0A0F2LN94_9CREN</name>